<accession>A0A328FGF8</accession>
<dbReference type="InterPro" id="IPR036866">
    <property type="entry name" value="RibonucZ/Hydroxyglut_hydro"/>
</dbReference>
<evidence type="ECO:0000313" key="4">
    <source>
        <dbReference type="Proteomes" id="UP000248798"/>
    </source>
</evidence>
<dbReference type="InterPro" id="IPR001279">
    <property type="entry name" value="Metallo-B-lactamas"/>
</dbReference>
<sequence length="303" mass="33139">MKTWYIPEDRFPIQVTPGVQVIGNYYFNLMLITGKEKTVLFEAGVSGIVDQVIRQLGMLEISPDIIVVSHPHADHVTGLPGLADRFKQARIIAGPGAKTFMTHPKAASALIAEDRFISRRLGEEGLTPGRPSLDAPPDAGRIEEIAGPARLNLGGGLFFDLLPAKGHSPGALMGLAVPDQVLCCADALGFHYPGRDFWPLFFTGAADYLDTIKQIKTLTPEIICPAHQGPIMADNVSLALEKAESKALEIIKMIKGSPLNDMELVEKLFEMSYKNEFCLYTKKNVTNCAGLLVKRAREYHSPL</sequence>
<dbReference type="GO" id="GO:0016787">
    <property type="term" value="F:hydrolase activity"/>
    <property type="evidence" value="ECO:0007669"/>
    <property type="project" value="UniProtKB-KW"/>
</dbReference>
<dbReference type="OrthoDB" id="9802248at2"/>
<protein>
    <submittedName>
        <fullName evidence="2">MBL fold metallo-hydrolase</fullName>
    </submittedName>
    <submittedName>
        <fullName evidence="3">Zn-dependent hydrolase</fullName>
    </submittedName>
</protein>
<dbReference type="Gene3D" id="3.60.15.10">
    <property type="entry name" value="Ribonuclease Z/Hydroxyacylglutathione hydrolase-like"/>
    <property type="match status" value="1"/>
</dbReference>
<evidence type="ECO:0000313" key="5">
    <source>
        <dbReference type="Proteomes" id="UP000293902"/>
    </source>
</evidence>
<proteinExistence type="predicted"/>
<reference evidence="2 5" key="2">
    <citation type="submission" date="2019-02" db="EMBL/GenBank/DDBJ databases">
        <title>Complete genome sequence of Desulfobacter hydrogenophilus AcRS1.</title>
        <authorList>
            <person name="Marietou A."/>
            <person name="Lund M.B."/>
            <person name="Marshall I.P.G."/>
            <person name="Schreiber L."/>
            <person name="Jorgensen B."/>
        </authorList>
    </citation>
    <scope>NUCLEOTIDE SEQUENCE [LARGE SCALE GENOMIC DNA]</scope>
    <source>
        <strain evidence="2 5">AcRS1</strain>
    </source>
</reference>
<feature type="domain" description="Metallo-beta-lactamase" evidence="1">
    <location>
        <begin position="26"/>
        <end position="227"/>
    </location>
</feature>
<dbReference type="Pfam" id="PF00753">
    <property type="entry name" value="Lactamase_B"/>
    <property type="match status" value="1"/>
</dbReference>
<evidence type="ECO:0000313" key="3">
    <source>
        <dbReference type="EMBL" id="RAM02890.1"/>
    </source>
</evidence>
<dbReference type="EMBL" id="CP036313">
    <property type="protein sequence ID" value="QBH11678.1"/>
    <property type="molecule type" value="Genomic_DNA"/>
</dbReference>
<dbReference type="Proteomes" id="UP000248798">
    <property type="component" value="Unassembled WGS sequence"/>
</dbReference>
<dbReference type="SMART" id="SM00849">
    <property type="entry name" value="Lactamase_B"/>
    <property type="match status" value="1"/>
</dbReference>
<evidence type="ECO:0000313" key="2">
    <source>
        <dbReference type="EMBL" id="QBH11678.1"/>
    </source>
</evidence>
<dbReference type="EMBL" id="QLNI01000009">
    <property type="protein sequence ID" value="RAM02890.1"/>
    <property type="molecule type" value="Genomic_DNA"/>
</dbReference>
<evidence type="ECO:0000259" key="1">
    <source>
        <dbReference type="SMART" id="SM00849"/>
    </source>
</evidence>
<dbReference type="RefSeq" id="WP_111954594.1">
    <property type="nucleotide sequence ID" value="NZ_CP036313.1"/>
</dbReference>
<dbReference type="InterPro" id="IPR050855">
    <property type="entry name" value="NDM-1-like"/>
</dbReference>
<gene>
    <name evidence="3" type="ORF">DO021_05665</name>
    <name evidence="2" type="ORF">EYB58_01300</name>
</gene>
<reference evidence="3 4" key="1">
    <citation type="submission" date="2018-06" db="EMBL/GenBank/DDBJ databases">
        <title>Complete Genome Sequence of Desulfobacter hydrogenophilus (DSM3380).</title>
        <authorList>
            <person name="Marietou A."/>
            <person name="Schreiber L."/>
            <person name="Marshall I."/>
            <person name="Jorgensen B."/>
        </authorList>
    </citation>
    <scope>NUCLEOTIDE SEQUENCE [LARGE SCALE GENOMIC DNA]</scope>
    <source>
        <strain evidence="3 4">DSM 3380</strain>
    </source>
</reference>
<dbReference type="PANTHER" id="PTHR42951">
    <property type="entry name" value="METALLO-BETA-LACTAMASE DOMAIN-CONTAINING"/>
    <property type="match status" value="1"/>
</dbReference>
<keyword evidence="5" id="KW-1185">Reference proteome</keyword>
<dbReference type="AlphaFoldDB" id="A0A328FGF8"/>
<keyword evidence="3" id="KW-0378">Hydrolase</keyword>
<name>A0A328FGF8_9BACT</name>
<organism evidence="3 4">
    <name type="scientific">Desulfobacter hydrogenophilus</name>
    <dbReference type="NCBI Taxonomy" id="2291"/>
    <lineage>
        <taxon>Bacteria</taxon>
        <taxon>Pseudomonadati</taxon>
        <taxon>Thermodesulfobacteriota</taxon>
        <taxon>Desulfobacteria</taxon>
        <taxon>Desulfobacterales</taxon>
        <taxon>Desulfobacteraceae</taxon>
        <taxon>Desulfobacter</taxon>
    </lineage>
</organism>
<dbReference type="Proteomes" id="UP000293902">
    <property type="component" value="Chromosome"/>
</dbReference>
<dbReference type="SUPFAM" id="SSF56281">
    <property type="entry name" value="Metallo-hydrolase/oxidoreductase"/>
    <property type="match status" value="1"/>
</dbReference>